<dbReference type="AlphaFoldDB" id="A0A3N4HL99"/>
<evidence type="ECO:0000256" key="1">
    <source>
        <dbReference type="SAM" id="MobiDB-lite"/>
    </source>
</evidence>
<name>A0A3N4HL99_ASCIM</name>
<sequence>MVANLLPFLPFVLSVFPSTVSAAPPIRSRNPPLFYPSASWENREISGAVPAAGAGANLPLFHSTPSWEIENWQIAAAANFPPFHSTENREISVPAAVDALRPVYRPTRQTIPDWIEAPARRSRLQPTGPTAADTAEPINWPEYFTKEVFVGAPYNIAAHQVKYKPTLRQILLYTPKDAVKWVVKSTPKEAWYGLLWAAFMRASFEGMVLDKMELPELSELLASANVSLDDVASVDVASVDVASVDVAPVVVSNPVVVAPFAPTDAAAPVVVAPVAAAEVFKAVVPTPLESIFSSPERYPQFYDFSQLFTSDSETDVSSKSNSQESFTHQYQPASENDALQMEVPVEVDFSRLPPTMSWTEYETLDAQTPVQVSEVTERKPIRLRRRPVPFHA</sequence>
<evidence type="ECO:0000313" key="3">
    <source>
        <dbReference type="EMBL" id="RPA74593.1"/>
    </source>
</evidence>
<feature type="region of interest" description="Disordered" evidence="1">
    <location>
        <begin position="313"/>
        <end position="337"/>
    </location>
</feature>
<evidence type="ECO:0000256" key="2">
    <source>
        <dbReference type="SAM" id="SignalP"/>
    </source>
</evidence>
<organism evidence="3 4">
    <name type="scientific">Ascobolus immersus RN42</name>
    <dbReference type="NCBI Taxonomy" id="1160509"/>
    <lineage>
        <taxon>Eukaryota</taxon>
        <taxon>Fungi</taxon>
        <taxon>Dikarya</taxon>
        <taxon>Ascomycota</taxon>
        <taxon>Pezizomycotina</taxon>
        <taxon>Pezizomycetes</taxon>
        <taxon>Pezizales</taxon>
        <taxon>Ascobolaceae</taxon>
        <taxon>Ascobolus</taxon>
    </lineage>
</organism>
<protein>
    <submittedName>
        <fullName evidence="3">Uncharacterized protein</fullName>
    </submittedName>
</protein>
<accession>A0A3N4HL99</accession>
<feature type="compositionally biased region" description="Polar residues" evidence="1">
    <location>
        <begin position="313"/>
        <end position="334"/>
    </location>
</feature>
<feature type="chain" id="PRO_5018219182" evidence="2">
    <location>
        <begin position="23"/>
        <end position="392"/>
    </location>
</feature>
<proteinExistence type="predicted"/>
<keyword evidence="4" id="KW-1185">Reference proteome</keyword>
<feature type="signal peptide" evidence="2">
    <location>
        <begin position="1"/>
        <end position="22"/>
    </location>
</feature>
<dbReference type="Proteomes" id="UP000275078">
    <property type="component" value="Unassembled WGS sequence"/>
</dbReference>
<dbReference type="EMBL" id="ML119786">
    <property type="protein sequence ID" value="RPA74593.1"/>
    <property type="molecule type" value="Genomic_DNA"/>
</dbReference>
<gene>
    <name evidence="3" type="ORF">BJ508DRAFT_312751</name>
</gene>
<keyword evidence="2" id="KW-0732">Signal</keyword>
<evidence type="ECO:0000313" key="4">
    <source>
        <dbReference type="Proteomes" id="UP000275078"/>
    </source>
</evidence>
<reference evidence="3 4" key="1">
    <citation type="journal article" date="2018" name="Nat. Ecol. Evol.">
        <title>Pezizomycetes genomes reveal the molecular basis of ectomycorrhizal truffle lifestyle.</title>
        <authorList>
            <person name="Murat C."/>
            <person name="Payen T."/>
            <person name="Noel B."/>
            <person name="Kuo A."/>
            <person name="Morin E."/>
            <person name="Chen J."/>
            <person name="Kohler A."/>
            <person name="Krizsan K."/>
            <person name="Balestrini R."/>
            <person name="Da Silva C."/>
            <person name="Montanini B."/>
            <person name="Hainaut M."/>
            <person name="Levati E."/>
            <person name="Barry K.W."/>
            <person name="Belfiori B."/>
            <person name="Cichocki N."/>
            <person name="Clum A."/>
            <person name="Dockter R.B."/>
            <person name="Fauchery L."/>
            <person name="Guy J."/>
            <person name="Iotti M."/>
            <person name="Le Tacon F."/>
            <person name="Lindquist E.A."/>
            <person name="Lipzen A."/>
            <person name="Malagnac F."/>
            <person name="Mello A."/>
            <person name="Molinier V."/>
            <person name="Miyauchi S."/>
            <person name="Poulain J."/>
            <person name="Riccioni C."/>
            <person name="Rubini A."/>
            <person name="Sitrit Y."/>
            <person name="Splivallo R."/>
            <person name="Traeger S."/>
            <person name="Wang M."/>
            <person name="Zifcakova L."/>
            <person name="Wipf D."/>
            <person name="Zambonelli A."/>
            <person name="Paolocci F."/>
            <person name="Nowrousian M."/>
            <person name="Ottonello S."/>
            <person name="Baldrian P."/>
            <person name="Spatafora J.W."/>
            <person name="Henrissat B."/>
            <person name="Nagy L.G."/>
            <person name="Aury J.M."/>
            <person name="Wincker P."/>
            <person name="Grigoriev I.V."/>
            <person name="Bonfante P."/>
            <person name="Martin F.M."/>
        </authorList>
    </citation>
    <scope>NUCLEOTIDE SEQUENCE [LARGE SCALE GENOMIC DNA]</scope>
    <source>
        <strain evidence="3 4">RN42</strain>
    </source>
</reference>